<feature type="binding site" evidence="4">
    <location>
        <position position="210"/>
    </location>
    <ligand>
        <name>molybdate</name>
        <dbReference type="ChEBI" id="CHEBI:36264"/>
    </ligand>
</feature>
<comment type="similarity">
    <text evidence="1">Belongs to the bacterial solute-binding protein ModA family.</text>
</comment>
<dbReference type="InterPro" id="IPR005950">
    <property type="entry name" value="ModA"/>
</dbReference>
<dbReference type="AlphaFoldDB" id="J1GXQ7"/>
<gene>
    <name evidence="7" type="primary">modA</name>
    <name evidence="7" type="ORF">HMPREF1318_1528</name>
</gene>
<dbReference type="GO" id="GO:0030973">
    <property type="term" value="F:molybdate ion binding"/>
    <property type="evidence" value="ECO:0007669"/>
    <property type="project" value="TreeGrafter"/>
</dbReference>
<comment type="caution">
    <text evidence="7">The sequence shown here is derived from an EMBL/GenBank/DDBJ whole genome shotgun (WGS) entry which is preliminary data.</text>
</comment>
<dbReference type="PANTHER" id="PTHR30632">
    <property type="entry name" value="MOLYBDATE-BINDING PERIPLASMIC PROTEIN"/>
    <property type="match status" value="1"/>
</dbReference>
<keyword evidence="8" id="KW-1185">Reference proteome</keyword>
<dbReference type="PATRIC" id="fig|1125718.3.peg.2590"/>
<feature type="binding site" evidence="4">
    <location>
        <position position="86"/>
    </location>
    <ligand>
        <name>molybdate</name>
        <dbReference type="ChEBI" id="CHEBI:36264"/>
    </ligand>
</feature>
<feature type="binding site" evidence="4">
    <location>
        <position position="58"/>
    </location>
    <ligand>
        <name>molybdate</name>
        <dbReference type="ChEBI" id="CHEBI:36264"/>
    </ligand>
</feature>
<protein>
    <submittedName>
        <fullName evidence="7">Molybdate ABC transporter, periplasmic molybdate-binding protein</fullName>
    </submittedName>
</protein>
<sequence>MRMHRRAALAAVALLSAVSLAACGGSASTPTTEASDAASSGAAAEQVSGEINVFAAASLKKAYEDIGAAFQEANPDATVNFEFLGSQELLSNLSEGSAADVLATADTDIMDSAVSQGLVGDPQEFATNTLSIIVPEGNPAGITGFDDSLNAEGVNLVICDPESHVPCGTATKKMEETTGVTLANPASKETKVSDVRSKVESGEADAGIVYVTDAATAKGTEEITIPDLGVVNHYPIATTSSSKNEAGGKAFVDFVLSDKGQEILQNTYKFGAPADSAAATKPAMEKSTEATESAESGKSN</sequence>
<accession>J1GXQ7</accession>
<dbReference type="Pfam" id="PF13531">
    <property type="entry name" value="SBP_bac_11"/>
    <property type="match status" value="1"/>
</dbReference>
<feature type="chain" id="PRO_5038435098" evidence="6">
    <location>
        <begin position="22"/>
        <end position="300"/>
    </location>
</feature>
<evidence type="ECO:0000256" key="2">
    <source>
        <dbReference type="ARBA" id="ARBA00022723"/>
    </source>
</evidence>
<evidence type="ECO:0000313" key="7">
    <source>
        <dbReference type="EMBL" id="EJF37673.1"/>
    </source>
</evidence>
<reference evidence="7 8" key="1">
    <citation type="submission" date="2012-05" db="EMBL/GenBank/DDBJ databases">
        <authorList>
            <person name="Harkins D.M."/>
            <person name="Madupu R."/>
            <person name="Durkin A.S."/>
            <person name="Torralba M."/>
            <person name="Methe B."/>
            <person name="Sutton G.G."/>
            <person name="Nelson K.E."/>
        </authorList>
    </citation>
    <scope>NUCLEOTIDE SEQUENCE [LARGE SCALE GENOMIC DNA]</scope>
    <source>
        <strain evidence="7 8">F0489</strain>
    </source>
</reference>
<dbReference type="EMBL" id="AKFT01000203">
    <property type="protein sequence ID" value="EJF37673.1"/>
    <property type="molecule type" value="Genomic_DNA"/>
</dbReference>
<dbReference type="NCBIfam" id="TIGR01256">
    <property type="entry name" value="modA"/>
    <property type="match status" value="1"/>
</dbReference>
<evidence type="ECO:0000256" key="3">
    <source>
        <dbReference type="ARBA" id="ARBA00022729"/>
    </source>
</evidence>
<dbReference type="PANTHER" id="PTHR30632:SF0">
    <property type="entry name" value="SULFATE-BINDING PROTEIN"/>
    <property type="match status" value="1"/>
</dbReference>
<keyword evidence="4" id="KW-0500">Molybdenum</keyword>
<dbReference type="OrthoDB" id="9785015at2"/>
<evidence type="ECO:0000256" key="4">
    <source>
        <dbReference type="PIRSR" id="PIRSR004846-1"/>
    </source>
</evidence>
<dbReference type="RefSeq" id="WP_008733400.1">
    <property type="nucleotide sequence ID" value="NZ_AKFT01000203.1"/>
</dbReference>
<evidence type="ECO:0000256" key="1">
    <source>
        <dbReference type="ARBA" id="ARBA00009175"/>
    </source>
</evidence>
<evidence type="ECO:0000256" key="6">
    <source>
        <dbReference type="SAM" id="SignalP"/>
    </source>
</evidence>
<dbReference type="GO" id="GO:0046872">
    <property type="term" value="F:metal ion binding"/>
    <property type="evidence" value="ECO:0007669"/>
    <property type="project" value="UniProtKB-KW"/>
</dbReference>
<dbReference type="PIRSF" id="PIRSF004846">
    <property type="entry name" value="ModA"/>
    <property type="match status" value="1"/>
</dbReference>
<dbReference type="Proteomes" id="UP000002941">
    <property type="component" value="Unassembled WGS sequence"/>
</dbReference>
<feature type="region of interest" description="Disordered" evidence="5">
    <location>
        <begin position="274"/>
        <end position="300"/>
    </location>
</feature>
<keyword evidence="3 6" id="KW-0732">Signal</keyword>
<dbReference type="eggNOG" id="COG0725">
    <property type="taxonomic scope" value="Bacteria"/>
</dbReference>
<feature type="compositionally biased region" description="Low complexity" evidence="5">
    <location>
        <begin position="290"/>
        <end position="300"/>
    </location>
</feature>
<evidence type="ECO:0000313" key="8">
    <source>
        <dbReference type="Proteomes" id="UP000002941"/>
    </source>
</evidence>
<proteinExistence type="inferred from homology"/>
<organism evidence="7 8">
    <name type="scientific">Actinomyces massiliensis F0489</name>
    <dbReference type="NCBI Taxonomy" id="1125718"/>
    <lineage>
        <taxon>Bacteria</taxon>
        <taxon>Bacillati</taxon>
        <taxon>Actinomycetota</taxon>
        <taxon>Actinomycetes</taxon>
        <taxon>Actinomycetales</taxon>
        <taxon>Actinomycetaceae</taxon>
        <taxon>Actinomyces</taxon>
    </lineage>
</organism>
<name>J1GXQ7_9ACTO</name>
<feature type="signal peptide" evidence="6">
    <location>
        <begin position="1"/>
        <end position="21"/>
    </location>
</feature>
<evidence type="ECO:0000256" key="5">
    <source>
        <dbReference type="SAM" id="MobiDB-lite"/>
    </source>
</evidence>
<dbReference type="SUPFAM" id="SSF53850">
    <property type="entry name" value="Periplasmic binding protein-like II"/>
    <property type="match status" value="1"/>
</dbReference>
<keyword evidence="2 4" id="KW-0479">Metal-binding</keyword>
<feature type="binding site" evidence="4">
    <location>
        <position position="192"/>
    </location>
    <ligand>
        <name>molybdate</name>
        <dbReference type="ChEBI" id="CHEBI:36264"/>
    </ligand>
</feature>
<dbReference type="InterPro" id="IPR050682">
    <property type="entry name" value="ModA/WtpA"/>
</dbReference>
<dbReference type="GO" id="GO:0015689">
    <property type="term" value="P:molybdate ion transport"/>
    <property type="evidence" value="ECO:0007669"/>
    <property type="project" value="InterPro"/>
</dbReference>
<dbReference type="Gene3D" id="3.40.190.10">
    <property type="entry name" value="Periplasmic binding protein-like II"/>
    <property type="match status" value="2"/>
</dbReference>
<dbReference type="PROSITE" id="PS51257">
    <property type="entry name" value="PROKAR_LIPOPROTEIN"/>
    <property type="match status" value="1"/>
</dbReference>